<reference evidence="19" key="1">
    <citation type="submission" date="2021-02" db="EMBL/GenBank/DDBJ databases">
        <authorList>
            <person name="Nowell W R."/>
        </authorList>
    </citation>
    <scope>NUCLEOTIDE SEQUENCE</scope>
</reference>
<dbReference type="PANTHER" id="PTHR45838">
    <property type="entry name" value="HISTONE-LYSINE-N-METHYLTRANSFERASE 2 KMT2 FAMILY MEMBER"/>
    <property type="match status" value="1"/>
</dbReference>
<keyword evidence="8" id="KW-0862">Zinc</keyword>
<evidence type="ECO:0000256" key="9">
    <source>
        <dbReference type="ARBA" id="ARBA00022853"/>
    </source>
</evidence>
<feature type="domain" description="RING-type" evidence="16">
    <location>
        <begin position="208"/>
        <end position="256"/>
    </location>
</feature>
<keyword evidence="7 13" id="KW-0863">Zinc-finger</keyword>
<accession>A0A815G1J4</accession>
<dbReference type="GO" id="GO:0045893">
    <property type="term" value="P:positive regulation of DNA-templated transcription"/>
    <property type="evidence" value="ECO:0007669"/>
    <property type="project" value="TreeGrafter"/>
</dbReference>
<dbReference type="PANTHER" id="PTHR45838:SF4">
    <property type="entry name" value="HISTONE-LYSINE N-METHYLTRANSFERASE TRITHORAX"/>
    <property type="match status" value="1"/>
</dbReference>
<name>A0A815G1J4_ADIRI</name>
<dbReference type="GO" id="GO:0032259">
    <property type="term" value="P:methylation"/>
    <property type="evidence" value="ECO:0007669"/>
    <property type="project" value="UniProtKB-KW"/>
</dbReference>
<dbReference type="Pfam" id="PF13832">
    <property type="entry name" value="zf-HC5HC2H_2"/>
    <property type="match status" value="1"/>
</dbReference>
<evidence type="ECO:0000256" key="4">
    <source>
        <dbReference type="ARBA" id="ARBA00022679"/>
    </source>
</evidence>
<dbReference type="PROSITE" id="PS50868">
    <property type="entry name" value="POST_SET"/>
    <property type="match status" value="1"/>
</dbReference>
<evidence type="ECO:0000259" key="17">
    <source>
        <dbReference type="PROSITE" id="PS50280"/>
    </source>
</evidence>
<evidence type="ECO:0000259" key="18">
    <source>
        <dbReference type="PROSITE" id="PS50868"/>
    </source>
</evidence>
<keyword evidence="3" id="KW-0489">Methyltransferase</keyword>
<protein>
    <recommendedName>
        <fullName evidence="21">Histone-lysine N-methyltransferase</fullName>
    </recommendedName>
</protein>
<sequence length="1303" mass="150254">MIEPRTVELNRTCNLLKRCYTFEQNDSPKRPKNDEDNDISSTDTDTESKDSLSDNESLPDDESNLSTDQSRSLPVVDIQTGLSSRTPTLSRHSRNIIKQFLDLCNQNQRKTFVLTSCTNNSVDQNKKLRCELKQTFDRNDLFKEGYVVLSDETFPFHSLCYMCGSMGTELIYCNSCCQAYHTVCLNEFERPELYPTPESWVCPNCTICNICGLEINSSIISCSDCKRSYHVKCLKQSKGEQESVHFSNQRWFCPLCIKCDCGQSVVSTERNLLSLNRSLSSQQSAMCADCLNNMKIIRSNKSESIEKCHICDKFIEQFSTKPRPLFSISLIGNQSQEKIKNLFQCARCKHRFHPKCDGYLNEDVTLIKNISIDIICSKCDLNQKENIRNALLNYKIQILKSTTASLSSTLQIMITEDSRLNSMKRYLSNLQQLHQARTHSLNLHAFINDLLVVIQRLLDNQDSRQWQAAIDTCIKQYCPWFKLSNNVSLNANKTLVCSSSHFSQSQSNSTVQRCYASPSTDHTYALNNDRLFLQANIHKNHLLTSTDSLLRYIDNKLDEKDSFENLYQIDTRLCQLCQTYAEHYSANISRLIPIGINHWVHIGCILPAYVNILDRSPYILHNIRETIQRCQTKFKCDLCLRMGASVQCFENDCQTYYHCRCIEEYYTKFDKSLQEKFKMTDGLLPNLTTLCIKHSKMKLNEIDNDSNIFKLKAINLSSTILADLSNSVLEFSLTDIRLCIGSLQIHSLGDFEYLLDDDPNPINYPNKYHASRVFWSTKNARQKTIYHLYIDIEQTYHQETCNHQTISCPLSEEQQLYEQCQQYFNTFQRKTSSRQIHQSHIEIFNEIQNRTSKSVVKTITKSKDLPMNESSSKPSERNTETIAVDAKTLRDFFMNDSKNLSQLAFALAHALSGTNTQEQEPIFSYYLSDQRSICSNQLTLQTAGEESVVIPQIDGNVDSDENESVSNRNSMFAEKILMERYDQWTKTKYGHIKFTILSDDGYKMISSDLEQTWSHVVHLVRECRDDMKLTHIPMTNQELNGHRMFGLTTSIAKVLFNQLYHNCSPVDESNDILAIPLSTTNKSTNLIKRKVNSKKFLPVNSRLNIYRRKTTQRQRFNWLLNPNRKLDHALQTFEIDDALACARQVLLQESSVRLRLFHLHYFSERALIIGPSSIHGCGLFTLIDLVKGQMIIEYTGEAVRPCLTDKREYENEKKGFGCYMFTVDSMNVIDATHQGNKARFINHNCQPNCFAKTILSDGIKHIIIYALKDIHRGCELTYDYSFPEEDIKIPCHCGTNQCRVYLN</sequence>
<dbReference type="PROSITE" id="PS50089">
    <property type="entry name" value="ZF_RING_2"/>
    <property type="match status" value="1"/>
</dbReference>
<keyword evidence="10" id="KW-0805">Transcription regulation</keyword>
<evidence type="ECO:0000256" key="6">
    <source>
        <dbReference type="ARBA" id="ARBA00022723"/>
    </source>
</evidence>
<dbReference type="InterPro" id="IPR003889">
    <property type="entry name" value="FYrich_C"/>
</dbReference>
<comment type="subcellular location">
    <subcellularLocation>
        <location evidence="1">Nucleus</location>
    </subcellularLocation>
</comment>
<dbReference type="Pfam" id="PF00628">
    <property type="entry name" value="PHD"/>
    <property type="match status" value="1"/>
</dbReference>
<evidence type="ECO:0000256" key="11">
    <source>
        <dbReference type="ARBA" id="ARBA00023163"/>
    </source>
</evidence>
<dbReference type="PROSITE" id="PS51542">
    <property type="entry name" value="FYRN"/>
    <property type="match status" value="1"/>
</dbReference>
<evidence type="ECO:0000313" key="19">
    <source>
        <dbReference type="EMBL" id="CAF1332727.1"/>
    </source>
</evidence>
<evidence type="ECO:0000313" key="20">
    <source>
        <dbReference type="Proteomes" id="UP000663828"/>
    </source>
</evidence>
<feature type="domain" description="Post-SET" evidence="18">
    <location>
        <begin position="1287"/>
        <end position="1303"/>
    </location>
</feature>
<evidence type="ECO:0000256" key="3">
    <source>
        <dbReference type="ARBA" id="ARBA00022603"/>
    </source>
</evidence>
<organism evidence="19 20">
    <name type="scientific">Adineta ricciae</name>
    <name type="common">Rotifer</name>
    <dbReference type="NCBI Taxonomy" id="249248"/>
    <lineage>
        <taxon>Eukaryota</taxon>
        <taxon>Metazoa</taxon>
        <taxon>Spiralia</taxon>
        <taxon>Gnathifera</taxon>
        <taxon>Rotifera</taxon>
        <taxon>Eurotatoria</taxon>
        <taxon>Bdelloidea</taxon>
        <taxon>Adinetida</taxon>
        <taxon>Adinetidae</taxon>
        <taxon>Adineta</taxon>
    </lineage>
</organism>
<dbReference type="InterPro" id="IPR001841">
    <property type="entry name" value="Znf_RING"/>
</dbReference>
<dbReference type="InterPro" id="IPR001214">
    <property type="entry name" value="SET_dom"/>
</dbReference>
<dbReference type="Gene3D" id="3.30.160.360">
    <property type="match status" value="1"/>
</dbReference>
<keyword evidence="6" id="KW-0479">Metal-binding</keyword>
<evidence type="ECO:0000256" key="1">
    <source>
        <dbReference type="ARBA" id="ARBA00004123"/>
    </source>
</evidence>
<dbReference type="Pfam" id="PF05964">
    <property type="entry name" value="FYRN"/>
    <property type="match status" value="1"/>
</dbReference>
<dbReference type="InterPro" id="IPR013083">
    <property type="entry name" value="Znf_RING/FYVE/PHD"/>
</dbReference>
<dbReference type="SMART" id="SM00317">
    <property type="entry name" value="SET"/>
    <property type="match status" value="1"/>
</dbReference>
<dbReference type="Pfam" id="PF00856">
    <property type="entry name" value="SET"/>
    <property type="match status" value="1"/>
</dbReference>
<evidence type="ECO:0000256" key="5">
    <source>
        <dbReference type="ARBA" id="ARBA00022691"/>
    </source>
</evidence>
<dbReference type="GO" id="GO:0008270">
    <property type="term" value="F:zinc ion binding"/>
    <property type="evidence" value="ECO:0007669"/>
    <property type="project" value="UniProtKB-KW"/>
</dbReference>
<comment type="caution">
    <text evidence="19">The sequence shown here is derived from an EMBL/GenBank/DDBJ whole genome shotgun (WGS) entry which is preliminary data.</text>
</comment>
<dbReference type="InterPro" id="IPR001965">
    <property type="entry name" value="Znf_PHD"/>
</dbReference>
<dbReference type="Proteomes" id="UP000663828">
    <property type="component" value="Unassembled WGS sequence"/>
</dbReference>
<dbReference type="CDD" id="cd15489">
    <property type="entry name" value="PHD_SF"/>
    <property type="match status" value="1"/>
</dbReference>
<evidence type="ECO:0000256" key="12">
    <source>
        <dbReference type="ARBA" id="ARBA00023242"/>
    </source>
</evidence>
<dbReference type="Gene3D" id="2.170.270.10">
    <property type="entry name" value="SET domain"/>
    <property type="match status" value="1"/>
</dbReference>
<evidence type="ECO:0000256" key="13">
    <source>
        <dbReference type="PROSITE-ProRule" id="PRU00175"/>
    </source>
</evidence>
<dbReference type="InterPro" id="IPR046341">
    <property type="entry name" value="SET_dom_sf"/>
</dbReference>
<dbReference type="SMART" id="SM00249">
    <property type="entry name" value="PHD"/>
    <property type="match status" value="4"/>
</dbReference>
<evidence type="ECO:0000256" key="8">
    <source>
        <dbReference type="ARBA" id="ARBA00022833"/>
    </source>
</evidence>
<dbReference type="InterPro" id="IPR003616">
    <property type="entry name" value="Post-SET_dom"/>
</dbReference>
<dbReference type="InterPro" id="IPR019787">
    <property type="entry name" value="Znf_PHD-finger"/>
</dbReference>
<feature type="domain" description="PHD-type" evidence="15">
    <location>
        <begin position="157"/>
        <end position="208"/>
    </location>
</feature>
<keyword evidence="4" id="KW-0808">Transferase</keyword>
<dbReference type="SUPFAM" id="SSF57903">
    <property type="entry name" value="FYVE/PHD zinc finger"/>
    <property type="match status" value="2"/>
</dbReference>
<evidence type="ECO:0000256" key="10">
    <source>
        <dbReference type="ARBA" id="ARBA00023015"/>
    </source>
</evidence>
<feature type="domain" description="SET" evidence="17">
    <location>
        <begin position="1165"/>
        <end position="1281"/>
    </location>
</feature>
<dbReference type="InterPro" id="IPR011011">
    <property type="entry name" value="Znf_FYVE_PHD"/>
</dbReference>
<dbReference type="Pfam" id="PF05965">
    <property type="entry name" value="FYRC"/>
    <property type="match status" value="1"/>
</dbReference>
<dbReference type="EMBL" id="CAJNOR010002728">
    <property type="protein sequence ID" value="CAF1332727.1"/>
    <property type="molecule type" value="Genomic_DNA"/>
</dbReference>
<feature type="region of interest" description="Disordered" evidence="14">
    <location>
        <begin position="24"/>
        <end position="79"/>
    </location>
</feature>
<evidence type="ECO:0000256" key="14">
    <source>
        <dbReference type="SAM" id="MobiDB-lite"/>
    </source>
</evidence>
<evidence type="ECO:0000259" key="15">
    <source>
        <dbReference type="PROSITE" id="PS50016"/>
    </source>
</evidence>
<dbReference type="CDD" id="cd15506">
    <property type="entry name" value="PHD1_KMT2A_like"/>
    <property type="match status" value="1"/>
</dbReference>
<keyword evidence="2" id="KW-0488">Methylation</keyword>
<keyword evidence="20" id="KW-1185">Reference proteome</keyword>
<keyword evidence="9" id="KW-0156">Chromatin regulator</keyword>
<dbReference type="PROSITE" id="PS50280">
    <property type="entry name" value="SET"/>
    <property type="match status" value="1"/>
</dbReference>
<feature type="domain" description="PHD-type" evidence="15">
    <location>
        <begin position="205"/>
        <end position="259"/>
    </location>
</feature>
<evidence type="ECO:0000256" key="2">
    <source>
        <dbReference type="ARBA" id="ARBA00022481"/>
    </source>
</evidence>
<keyword evidence="11" id="KW-0804">Transcription</keyword>
<dbReference type="InterPro" id="IPR003888">
    <property type="entry name" value="FYrich_N"/>
</dbReference>
<evidence type="ECO:0000259" key="16">
    <source>
        <dbReference type="PROSITE" id="PS50089"/>
    </source>
</evidence>
<dbReference type="PROSITE" id="PS50016">
    <property type="entry name" value="ZF_PHD_2"/>
    <property type="match status" value="2"/>
</dbReference>
<dbReference type="Gene3D" id="3.30.40.10">
    <property type="entry name" value="Zinc/RING finger domain, C3HC4 (zinc finger)"/>
    <property type="match status" value="3"/>
</dbReference>
<dbReference type="GO" id="GO:0035097">
    <property type="term" value="C:histone methyltransferase complex"/>
    <property type="evidence" value="ECO:0007669"/>
    <property type="project" value="TreeGrafter"/>
</dbReference>
<keyword evidence="12" id="KW-0539">Nucleus</keyword>
<keyword evidence="5" id="KW-0949">S-adenosyl-L-methionine</keyword>
<dbReference type="GO" id="GO:0042800">
    <property type="term" value="F:histone H3K4 methyltransferase activity"/>
    <property type="evidence" value="ECO:0007669"/>
    <property type="project" value="TreeGrafter"/>
</dbReference>
<evidence type="ECO:0000256" key="7">
    <source>
        <dbReference type="ARBA" id="ARBA00022771"/>
    </source>
</evidence>
<evidence type="ECO:0008006" key="21">
    <source>
        <dbReference type="Google" id="ProtNLM"/>
    </source>
</evidence>
<proteinExistence type="predicted"/>
<gene>
    <name evidence="19" type="ORF">XAT740_LOCUS30520</name>
</gene>
<dbReference type="SUPFAM" id="SSF82199">
    <property type="entry name" value="SET domain"/>
    <property type="match status" value="1"/>
</dbReference>